<evidence type="ECO:0000313" key="2">
    <source>
        <dbReference type="EMBL" id="CAI8913865.1"/>
    </source>
</evidence>
<evidence type="ECO:0000313" key="3">
    <source>
        <dbReference type="Proteomes" id="UP001162030"/>
    </source>
</evidence>
<keyword evidence="1" id="KW-0812">Transmembrane</keyword>
<dbReference type="RefSeq" id="WP_026609266.1">
    <property type="nucleotide sequence ID" value="NZ_OX458333.1"/>
</dbReference>
<feature type="transmembrane region" description="Helical" evidence="1">
    <location>
        <begin position="61"/>
        <end position="77"/>
    </location>
</feature>
<feature type="transmembrane region" description="Helical" evidence="1">
    <location>
        <begin position="31"/>
        <end position="49"/>
    </location>
</feature>
<sequence length="213" mass="23942">MEIKAALTLCLAVLFPILSYAAIRSDVPPAWLGLVDFLLFSVILTATRLPACSGSRKAGRFWPVAAAISLCLTVFYLRPDMMIYFSPIGIGLILSCIFLMTLTPGQEPLITRFARLERRGVLPEELRIYTRKLTWGWAVFFCLLALETALLALFAPVETFLLFSNTLNYALVGAFFVIEYIYRRIRYRHHSHPSILQLIATVARSGVIPPSKI</sequence>
<name>A0ABM9I5X6_9GAMM</name>
<feature type="transmembrane region" description="Helical" evidence="1">
    <location>
        <begin position="160"/>
        <end position="182"/>
    </location>
</feature>
<dbReference type="EMBL" id="OX458333">
    <property type="protein sequence ID" value="CAI8913865.1"/>
    <property type="molecule type" value="Genomic_DNA"/>
</dbReference>
<proteinExistence type="predicted"/>
<gene>
    <name evidence="2" type="ORF">MSZNOR_3698</name>
</gene>
<keyword evidence="1" id="KW-1133">Transmembrane helix</keyword>
<feature type="transmembrane region" description="Helical" evidence="1">
    <location>
        <begin position="83"/>
        <end position="102"/>
    </location>
</feature>
<keyword evidence="1" id="KW-0472">Membrane</keyword>
<feature type="transmembrane region" description="Helical" evidence="1">
    <location>
        <begin position="135"/>
        <end position="154"/>
    </location>
</feature>
<dbReference type="Proteomes" id="UP001162030">
    <property type="component" value="Chromosome"/>
</dbReference>
<protein>
    <submittedName>
        <fullName evidence="2">Membrane protein</fullName>
    </submittedName>
</protein>
<organism evidence="2 3">
    <name type="scientific">Methylocaldum szegediense</name>
    <dbReference type="NCBI Taxonomy" id="73780"/>
    <lineage>
        <taxon>Bacteria</taxon>
        <taxon>Pseudomonadati</taxon>
        <taxon>Pseudomonadota</taxon>
        <taxon>Gammaproteobacteria</taxon>
        <taxon>Methylococcales</taxon>
        <taxon>Methylococcaceae</taxon>
        <taxon>Methylocaldum</taxon>
    </lineage>
</organism>
<evidence type="ECO:0000256" key="1">
    <source>
        <dbReference type="SAM" id="Phobius"/>
    </source>
</evidence>
<keyword evidence="3" id="KW-1185">Reference proteome</keyword>
<accession>A0ABM9I5X6</accession>
<reference evidence="2 3" key="1">
    <citation type="submission" date="2023-03" db="EMBL/GenBank/DDBJ databases">
        <authorList>
            <person name="Pearce D."/>
        </authorList>
    </citation>
    <scope>NUCLEOTIDE SEQUENCE [LARGE SCALE GENOMIC DNA]</scope>
    <source>
        <strain evidence="2">Msz</strain>
    </source>
</reference>